<feature type="region of interest" description="Disordered" evidence="1">
    <location>
        <begin position="364"/>
        <end position="426"/>
    </location>
</feature>
<dbReference type="SUPFAM" id="SSF49452">
    <property type="entry name" value="Starch-binding domain-like"/>
    <property type="match status" value="1"/>
</dbReference>
<dbReference type="PROSITE" id="PS51166">
    <property type="entry name" value="CBM20"/>
    <property type="match status" value="1"/>
</dbReference>
<feature type="domain" description="CBM20" evidence="2">
    <location>
        <begin position="101"/>
        <end position="203"/>
    </location>
</feature>
<dbReference type="InterPro" id="IPR013783">
    <property type="entry name" value="Ig-like_fold"/>
</dbReference>
<dbReference type="Proteomes" id="UP001374535">
    <property type="component" value="Chromosome 3"/>
</dbReference>
<sequence length="452" mass="50009">MCCVVWHTKLTTLQVMKALSSSCSKAIVDTLGSLPPRVAIRVSDRPEFFLSPRPRKEKKGCNLWLLKVVPIKGVFPVHAVPSKDQVDLETAEPEAQNNEQTNESKFVRVAFELQKYCDFEEQFLIVGDDPTLGSWDPLEALPMTWSEGDVWTAEQDMPVGKSIQFKFILKGKEGDIIWQPGSDRVIHTWETVKTITVCEDWENAELRKITEEDQPAEPDKEPQIDSEVSASAEILDNPHNELDSNASEITAVEIPLTAPVTDNGIVAENIISLEDLIKNTSSKWNEKIEPSEESADSAGNDDIILDLGNNGSAASLENDEGTIMESSLLFDFEGGPVLVPGLTIPATESTKASQGEKVIQEKTTKDISVEGSETDQNQNPPEFSKEQDGIPQAMNNQAEQNYLSPDTEVSSNYEPEDGTPLQNHIKRGQESVMKILSLLGLRRGSNFMEPLE</sequence>
<dbReference type="CDD" id="cd05467">
    <property type="entry name" value="CBM20"/>
    <property type="match status" value="1"/>
</dbReference>
<evidence type="ECO:0000259" key="2">
    <source>
        <dbReference type="PROSITE" id="PS51166"/>
    </source>
</evidence>
<dbReference type="FunFam" id="2.60.40.10:FF:000552">
    <property type="entry name" value="Related to glucoamylase"/>
    <property type="match status" value="1"/>
</dbReference>
<gene>
    <name evidence="3" type="ORF">V8G54_009148</name>
</gene>
<dbReference type="SMART" id="SM01065">
    <property type="entry name" value="CBM_2"/>
    <property type="match status" value="1"/>
</dbReference>
<protein>
    <recommendedName>
        <fullName evidence="2">CBM20 domain-containing protein</fullName>
    </recommendedName>
</protein>
<evidence type="ECO:0000313" key="4">
    <source>
        <dbReference type="Proteomes" id="UP001374535"/>
    </source>
</evidence>
<name>A0AAQ3NTF7_VIGMU</name>
<dbReference type="EMBL" id="CP144698">
    <property type="protein sequence ID" value="WVZ16166.1"/>
    <property type="molecule type" value="Genomic_DNA"/>
</dbReference>
<dbReference type="GO" id="GO:2001070">
    <property type="term" value="F:starch binding"/>
    <property type="evidence" value="ECO:0007669"/>
    <property type="project" value="InterPro"/>
</dbReference>
<evidence type="ECO:0000313" key="3">
    <source>
        <dbReference type="EMBL" id="WVZ16166.1"/>
    </source>
</evidence>
<reference evidence="3 4" key="1">
    <citation type="journal article" date="2023" name="Life. Sci Alliance">
        <title>Evolutionary insights into 3D genome organization and epigenetic landscape of Vigna mungo.</title>
        <authorList>
            <person name="Junaid A."/>
            <person name="Singh B."/>
            <person name="Bhatia S."/>
        </authorList>
    </citation>
    <scope>NUCLEOTIDE SEQUENCE [LARGE SCALE GENOMIC DNA]</scope>
    <source>
        <strain evidence="3">Urdbean</strain>
    </source>
</reference>
<dbReference type="Gene3D" id="2.60.40.10">
    <property type="entry name" value="Immunoglobulins"/>
    <property type="match status" value="1"/>
</dbReference>
<accession>A0AAQ3NTF7</accession>
<feature type="compositionally biased region" description="Polar residues" evidence="1">
    <location>
        <begin position="393"/>
        <end position="413"/>
    </location>
</feature>
<dbReference type="GO" id="GO:0016020">
    <property type="term" value="C:membrane"/>
    <property type="evidence" value="ECO:0007669"/>
    <property type="project" value="TreeGrafter"/>
</dbReference>
<keyword evidence="4" id="KW-1185">Reference proteome</keyword>
<dbReference type="PANTHER" id="PTHR15048:SF0">
    <property type="entry name" value="STARCH-BINDING DOMAIN-CONTAINING PROTEIN 1"/>
    <property type="match status" value="1"/>
</dbReference>
<feature type="region of interest" description="Disordered" evidence="1">
    <location>
        <begin position="284"/>
        <end position="303"/>
    </location>
</feature>
<organism evidence="3 4">
    <name type="scientific">Vigna mungo</name>
    <name type="common">Black gram</name>
    <name type="synonym">Phaseolus mungo</name>
    <dbReference type="NCBI Taxonomy" id="3915"/>
    <lineage>
        <taxon>Eukaryota</taxon>
        <taxon>Viridiplantae</taxon>
        <taxon>Streptophyta</taxon>
        <taxon>Embryophyta</taxon>
        <taxon>Tracheophyta</taxon>
        <taxon>Spermatophyta</taxon>
        <taxon>Magnoliopsida</taxon>
        <taxon>eudicotyledons</taxon>
        <taxon>Gunneridae</taxon>
        <taxon>Pentapetalae</taxon>
        <taxon>rosids</taxon>
        <taxon>fabids</taxon>
        <taxon>Fabales</taxon>
        <taxon>Fabaceae</taxon>
        <taxon>Papilionoideae</taxon>
        <taxon>50 kb inversion clade</taxon>
        <taxon>NPAAA clade</taxon>
        <taxon>indigoferoid/millettioid clade</taxon>
        <taxon>Phaseoleae</taxon>
        <taxon>Vigna</taxon>
    </lineage>
</organism>
<dbReference type="Pfam" id="PF00686">
    <property type="entry name" value="CBM_20"/>
    <property type="match status" value="1"/>
</dbReference>
<dbReference type="AlphaFoldDB" id="A0AAQ3NTF7"/>
<proteinExistence type="predicted"/>
<dbReference type="PANTHER" id="PTHR15048">
    <property type="entry name" value="STARCH-BINDING DOMAIN-CONTAINING PROTEIN 1"/>
    <property type="match status" value="1"/>
</dbReference>
<dbReference type="InterPro" id="IPR013784">
    <property type="entry name" value="Carb-bd-like_fold"/>
</dbReference>
<dbReference type="InterPro" id="IPR002044">
    <property type="entry name" value="CBM20"/>
</dbReference>
<evidence type="ECO:0000256" key="1">
    <source>
        <dbReference type="SAM" id="MobiDB-lite"/>
    </source>
</evidence>